<gene>
    <name evidence="1" type="ORF">SAMN04489723_10847</name>
</gene>
<dbReference type="STRING" id="237018.SAMN04489723_10847"/>
<sequence>MNPSMVLEFIIDLSKYLMVYQTCYSMITYNITSAPTRVKIHTFVLWSNITFPSRSVSLILGMYVAHSWRLDIVITEH</sequence>
<proteinExistence type="predicted"/>
<protein>
    <submittedName>
        <fullName evidence="1">Uncharacterized protein</fullName>
    </submittedName>
</protein>
<evidence type="ECO:0000313" key="1">
    <source>
        <dbReference type="EMBL" id="SFB36163.1"/>
    </source>
</evidence>
<organism evidence="1 2">
    <name type="scientific">Algoriphagus aquimarinus</name>
    <dbReference type="NCBI Taxonomy" id="237018"/>
    <lineage>
        <taxon>Bacteria</taxon>
        <taxon>Pseudomonadati</taxon>
        <taxon>Bacteroidota</taxon>
        <taxon>Cytophagia</taxon>
        <taxon>Cytophagales</taxon>
        <taxon>Cyclobacteriaceae</taxon>
        <taxon>Algoriphagus</taxon>
    </lineage>
</organism>
<dbReference type="Proteomes" id="UP000198790">
    <property type="component" value="Unassembled WGS sequence"/>
</dbReference>
<name>A0A1I1AIK2_9BACT</name>
<evidence type="ECO:0000313" key="2">
    <source>
        <dbReference type="Proteomes" id="UP000198790"/>
    </source>
</evidence>
<dbReference type="EMBL" id="FOKK01000008">
    <property type="protein sequence ID" value="SFB36163.1"/>
    <property type="molecule type" value="Genomic_DNA"/>
</dbReference>
<keyword evidence="2" id="KW-1185">Reference proteome</keyword>
<dbReference type="AlphaFoldDB" id="A0A1I1AIK2"/>
<reference evidence="1 2" key="1">
    <citation type="submission" date="2016-10" db="EMBL/GenBank/DDBJ databases">
        <authorList>
            <person name="de Groot N.N."/>
        </authorList>
    </citation>
    <scope>NUCLEOTIDE SEQUENCE [LARGE SCALE GENOMIC DNA]</scope>
    <source>
        <strain evidence="1 2">DSM 23399</strain>
    </source>
</reference>
<accession>A0A1I1AIK2</accession>